<evidence type="ECO:0000313" key="2">
    <source>
        <dbReference type="EMBL" id="OWM89703.1"/>
    </source>
</evidence>
<sequence>MASAATTEASLGASSHASSGVIGDVNNDSPSPRGSIQADATATGGPIAAGTFSSSSRQLPAPAPGPSAATTLDVPIIVTVITAIGYLL</sequence>
<accession>A0A218XXH7</accession>
<comment type="caution">
    <text evidence="2">The sequence shown here is derived from an EMBL/GenBank/DDBJ whole genome shotgun (WGS) entry which is preliminary data.</text>
</comment>
<evidence type="ECO:0000256" key="1">
    <source>
        <dbReference type="SAM" id="MobiDB-lite"/>
    </source>
</evidence>
<evidence type="ECO:0000313" key="3">
    <source>
        <dbReference type="Proteomes" id="UP000197138"/>
    </source>
</evidence>
<gene>
    <name evidence="2" type="ORF">CDL15_Pgr024451</name>
</gene>
<protein>
    <submittedName>
        <fullName evidence="2">Uncharacterized protein</fullName>
    </submittedName>
</protein>
<reference evidence="3" key="1">
    <citation type="journal article" date="2017" name="Plant J.">
        <title>The pomegranate (Punica granatum L.) genome and the genomics of punicalagin biosynthesis.</title>
        <authorList>
            <person name="Qin G."/>
            <person name="Xu C."/>
            <person name="Ming R."/>
            <person name="Tang H."/>
            <person name="Guyot R."/>
            <person name="Kramer E.M."/>
            <person name="Hu Y."/>
            <person name="Yi X."/>
            <person name="Qi Y."/>
            <person name="Xu X."/>
            <person name="Gao Z."/>
            <person name="Pan H."/>
            <person name="Jian J."/>
            <person name="Tian Y."/>
            <person name="Yue Z."/>
            <person name="Xu Y."/>
        </authorList>
    </citation>
    <scope>NUCLEOTIDE SEQUENCE [LARGE SCALE GENOMIC DNA]</scope>
    <source>
        <strain evidence="3">cv. Dabenzi</strain>
    </source>
</reference>
<dbReference type="Proteomes" id="UP000197138">
    <property type="component" value="Unassembled WGS sequence"/>
</dbReference>
<feature type="region of interest" description="Disordered" evidence="1">
    <location>
        <begin position="1"/>
        <end position="69"/>
    </location>
</feature>
<name>A0A218XXH7_PUNGR</name>
<dbReference type="AlphaFoldDB" id="A0A218XXH7"/>
<organism evidence="2 3">
    <name type="scientific">Punica granatum</name>
    <name type="common">Pomegranate</name>
    <dbReference type="NCBI Taxonomy" id="22663"/>
    <lineage>
        <taxon>Eukaryota</taxon>
        <taxon>Viridiplantae</taxon>
        <taxon>Streptophyta</taxon>
        <taxon>Embryophyta</taxon>
        <taxon>Tracheophyta</taxon>
        <taxon>Spermatophyta</taxon>
        <taxon>Magnoliopsida</taxon>
        <taxon>eudicotyledons</taxon>
        <taxon>Gunneridae</taxon>
        <taxon>Pentapetalae</taxon>
        <taxon>rosids</taxon>
        <taxon>malvids</taxon>
        <taxon>Myrtales</taxon>
        <taxon>Lythraceae</taxon>
        <taxon>Punica</taxon>
    </lineage>
</organism>
<proteinExistence type="predicted"/>
<feature type="compositionally biased region" description="Low complexity" evidence="1">
    <location>
        <begin position="9"/>
        <end position="20"/>
    </location>
</feature>
<feature type="compositionally biased region" description="Low complexity" evidence="1">
    <location>
        <begin position="38"/>
        <end position="51"/>
    </location>
</feature>
<dbReference type="EMBL" id="MTKT01000666">
    <property type="protein sequence ID" value="OWM89703.1"/>
    <property type="molecule type" value="Genomic_DNA"/>
</dbReference>